<dbReference type="Gene3D" id="3.40.190.150">
    <property type="entry name" value="Bordetella uptake gene, domain 1"/>
    <property type="match status" value="1"/>
</dbReference>
<accession>A0A368XG08</accession>
<dbReference type="PANTHER" id="PTHR42928">
    <property type="entry name" value="TRICARBOXYLATE-BINDING PROTEIN"/>
    <property type="match status" value="1"/>
</dbReference>
<dbReference type="CDD" id="cd13578">
    <property type="entry name" value="PBP2_Bug27"/>
    <property type="match status" value="1"/>
</dbReference>
<evidence type="ECO:0000313" key="3">
    <source>
        <dbReference type="Proteomes" id="UP000252884"/>
    </source>
</evidence>
<organism evidence="2 3">
    <name type="scientific">Pseudorhodoferax soli</name>
    <dbReference type="NCBI Taxonomy" id="545864"/>
    <lineage>
        <taxon>Bacteria</taxon>
        <taxon>Pseudomonadati</taxon>
        <taxon>Pseudomonadota</taxon>
        <taxon>Betaproteobacteria</taxon>
        <taxon>Burkholderiales</taxon>
        <taxon>Comamonadaceae</taxon>
    </lineage>
</organism>
<gene>
    <name evidence="2" type="ORF">DES41_11194</name>
</gene>
<dbReference type="InterPro" id="IPR042100">
    <property type="entry name" value="Bug_dom1"/>
</dbReference>
<dbReference type="AlphaFoldDB" id="A0A368XG08"/>
<dbReference type="Pfam" id="PF03401">
    <property type="entry name" value="TctC"/>
    <property type="match status" value="1"/>
</dbReference>
<reference evidence="2 3" key="1">
    <citation type="submission" date="2018-07" db="EMBL/GenBank/DDBJ databases">
        <title>Genomic Encyclopedia of Type Strains, Phase IV (KMG-IV): sequencing the most valuable type-strain genomes for metagenomic binning, comparative biology and taxonomic classification.</title>
        <authorList>
            <person name="Goeker M."/>
        </authorList>
    </citation>
    <scope>NUCLEOTIDE SEQUENCE [LARGE SCALE GENOMIC DNA]</scope>
    <source>
        <strain evidence="2 3">DSM 21634</strain>
    </source>
</reference>
<sequence>MFAVAPAMANDVSWPSRPIKLVVGFPPGGAADVVARSVGEQLSRELGQPVVIDNRAGAATTIASTFVARSEPDGYTLYIGSMNLHGLDKILYPSISYDGNRDFTPISRWVASPMIVVVGKDSPFKSLGDLAAAAKVKPDDINYASAGNGTTTHQAPVYFQQATGIKLFHVPYKGGSPAITAMLTGDTQVSFATPPTVLPHIKAGTLKALAVTSSERSPLFPEIPSAVESGVKGYDYRFWYGLYGPAKLPEAIVNKLFAASTKALADPKVKASLERQGMEVLPSSSVSEFRSLIAKDGPKTAEFGKLIGSLE</sequence>
<proteinExistence type="inferred from homology"/>
<comment type="caution">
    <text evidence="2">The sequence shown here is derived from an EMBL/GenBank/DDBJ whole genome shotgun (WGS) entry which is preliminary data.</text>
</comment>
<evidence type="ECO:0000313" key="2">
    <source>
        <dbReference type="EMBL" id="RCW66136.1"/>
    </source>
</evidence>
<protein>
    <submittedName>
        <fullName evidence="2">Tripartite-type tricarboxylate transporter receptor subunit TctC</fullName>
    </submittedName>
</protein>
<dbReference type="OrthoDB" id="8678477at2"/>
<comment type="similarity">
    <text evidence="1">Belongs to the UPF0065 (bug) family.</text>
</comment>
<keyword evidence="2" id="KW-0675">Receptor</keyword>
<evidence type="ECO:0000256" key="1">
    <source>
        <dbReference type="ARBA" id="ARBA00006987"/>
    </source>
</evidence>
<dbReference type="InterPro" id="IPR005064">
    <property type="entry name" value="BUG"/>
</dbReference>
<dbReference type="SUPFAM" id="SSF53850">
    <property type="entry name" value="Periplasmic binding protein-like II"/>
    <property type="match status" value="1"/>
</dbReference>
<name>A0A368XG08_9BURK</name>
<dbReference type="Proteomes" id="UP000252884">
    <property type="component" value="Unassembled WGS sequence"/>
</dbReference>
<dbReference type="EMBL" id="QPJK01000011">
    <property type="protein sequence ID" value="RCW66136.1"/>
    <property type="molecule type" value="Genomic_DNA"/>
</dbReference>
<dbReference type="PIRSF" id="PIRSF017082">
    <property type="entry name" value="YflP"/>
    <property type="match status" value="1"/>
</dbReference>
<keyword evidence="3" id="KW-1185">Reference proteome</keyword>
<dbReference type="Gene3D" id="3.40.190.10">
    <property type="entry name" value="Periplasmic binding protein-like II"/>
    <property type="match status" value="1"/>
</dbReference>
<dbReference type="PANTHER" id="PTHR42928:SF5">
    <property type="entry name" value="BLR1237 PROTEIN"/>
    <property type="match status" value="1"/>
</dbReference>